<evidence type="ECO:0000256" key="1">
    <source>
        <dbReference type="SAM" id="Phobius"/>
    </source>
</evidence>
<reference evidence="2 3" key="1">
    <citation type="journal article" date="2009" name="Stand. Genomic Sci.">
        <title>Complete genome sequence of Beutenbergia cavernae type strain (HKI 0122).</title>
        <authorList>
            <person name="Land M."/>
            <person name="Pukall R."/>
            <person name="Abt B."/>
            <person name="Goker M."/>
            <person name="Rohde M."/>
            <person name="Glavina Del Rio T."/>
            <person name="Tice H."/>
            <person name="Copeland A."/>
            <person name="Cheng J.F."/>
            <person name="Lucas S."/>
            <person name="Chen F."/>
            <person name="Nolan M."/>
            <person name="Bruce D."/>
            <person name="Goodwin L."/>
            <person name="Pitluck S."/>
            <person name="Ivanova N."/>
            <person name="Mavromatis K."/>
            <person name="Ovchinnikova G."/>
            <person name="Pati A."/>
            <person name="Chen A."/>
            <person name="Palaniappan K."/>
            <person name="Hauser L."/>
            <person name="Chang Y.J."/>
            <person name="Jefferies C.C."/>
            <person name="Saunders E."/>
            <person name="Brettin T."/>
            <person name="Detter J.C."/>
            <person name="Han C."/>
            <person name="Chain P."/>
            <person name="Bristow J."/>
            <person name="Eisen J.A."/>
            <person name="Markowitz V."/>
            <person name="Hugenholtz P."/>
            <person name="Kyrpides N.C."/>
            <person name="Klenk H.P."/>
            <person name="Lapidus A."/>
        </authorList>
    </citation>
    <scope>NUCLEOTIDE SEQUENCE [LARGE SCALE GENOMIC DNA]</scope>
    <source>
        <strain evidence="3">ATCC BAA-8 / DSM 12333 / NBRC 16432</strain>
    </source>
</reference>
<accession>C5BYZ9</accession>
<dbReference type="KEGG" id="bcv:Bcav_2869"/>
<dbReference type="RefSeq" id="WP_015883354.1">
    <property type="nucleotide sequence ID" value="NC_012669.1"/>
</dbReference>
<keyword evidence="1" id="KW-0812">Transmembrane</keyword>
<sequence>MSLLRRLSRRAWEVIAVVAVVAFVAWVLRGSLLDVLLSALVTVGFIAVGHAVPFGEATEWPRLPATERSGRRAEVYQLSWSMTTRGNLVDDAAVRRLRAVAADRLDLLGLDLDEVDDDARIAATLGARAHAVLTRAEGGTSLAEVSVVLTALERLDPTTHPTRSPA</sequence>
<dbReference type="HOGENOM" id="CLU_1599508_0_0_11"/>
<evidence type="ECO:0000313" key="3">
    <source>
        <dbReference type="Proteomes" id="UP000007962"/>
    </source>
</evidence>
<gene>
    <name evidence="2" type="ordered locus">Bcav_2869</name>
</gene>
<dbReference type="Proteomes" id="UP000007962">
    <property type="component" value="Chromosome"/>
</dbReference>
<evidence type="ECO:0000313" key="2">
    <source>
        <dbReference type="EMBL" id="ACQ81114.1"/>
    </source>
</evidence>
<feature type="transmembrane region" description="Helical" evidence="1">
    <location>
        <begin position="35"/>
        <end position="54"/>
    </location>
</feature>
<protein>
    <submittedName>
        <fullName evidence="2">Uncharacterized protein</fullName>
    </submittedName>
</protein>
<keyword evidence="1" id="KW-0472">Membrane</keyword>
<name>C5BYZ9_BEUC1</name>
<keyword evidence="3" id="KW-1185">Reference proteome</keyword>
<keyword evidence="1" id="KW-1133">Transmembrane helix</keyword>
<dbReference type="AlphaFoldDB" id="C5BYZ9"/>
<feature type="transmembrane region" description="Helical" evidence="1">
    <location>
        <begin position="12"/>
        <end position="29"/>
    </location>
</feature>
<dbReference type="EMBL" id="CP001618">
    <property type="protein sequence ID" value="ACQ81114.1"/>
    <property type="molecule type" value="Genomic_DNA"/>
</dbReference>
<proteinExistence type="predicted"/>
<dbReference type="STRING" id="471853.Bcav_2869"/>
<organism evidence="2 3">
    <name type="scientific">Beutenbergia cavernae (strain ATCC BAA-8 / DSM 12333 / CCUG 43141 / JCM 11478 / NBRC 16432 / NCIMB 13614 / HKI 0122)</name>
    <dbReference type="NCBI Taxonomy" id="471853"/>
    <lineage>
        <taxon>Bacteria</taxon>
        <taxon>Bacillati</taxon>
        <taxon>Actinomycetota</taxon>
        <taxon>Actinomycetes</taxon>
        <taxon>Micrococcales</taxon>
        <taxon>Beutenbergiaceae</taxon>
        <taxon>Beutenbergia</taxon>
    </lineage>
</organism>